<evidence type="ECO:0000256" key="2">
    <source>
        <dbReference type="ARBA" id="ARBA00022649"/>
    </source>
</evidence>
<dbReference type="STRING" id="1073574.GOARA_064_00150"/>
<keyword evidence="10" id="KW-1185">Reference proteome</keyword>
<proteinExistence type="inferred from homology"/>
<dbReference type="Proteomes" id="UP000035088">
    <property type="component" value="Unassembled WGS sequence"/>
</dbReference>
<evidence type="ECO:0000256" key="7">
    <source>
        <dbReference type="ARBA" id="ARBA00038093"/>
    </source>
</evidence>
<dbReference type="AlphaFoldDB" id="G7H588"/>
<dbReference type="PANTHER" id="PTHR33653">
    <property type="entry name" value="RIBONUCLEASE VAPC2"/>
    <property type="match status" value="1"/>
</dbReference>
<dbReference type="GO" id="GO:0004518">
    <property type="term" value="F:nuclease activity"/>
    <property type="evidence" value="ECO:0007669"/>
    <property type="project" value="UniProtKB-KW"/>
</dbReference>
<dbReference type="InterPro" id="IPR050556">
    <property type="entry name" value="Type_II_TA_system_RNase"/>
</dbReference>
<dbReference type="CDD" id="cd18732">
    <property type="entry name" value="PIN_MtVapC4-C5_like"/>
    <property type="match status" value="1"/>
</dbReference>
<dbReference type="SUPFAM" id="SSF88723">
    <property type="entry name" value="PIN domain-like"/>
    <property type="match status" value="1"/>
</dbReference>
<dbReference type="Pfam" id="PF01850">
    <property type="entry name" value="PIN"/>
    <property type="match status" value="1"/>
</dbReference>
<comment type="caution">
    <text evidence="9">The sequence shown here is derived from an EMBL/GenBank/DDBJ whole genome shotgun (WGS) entry which is preliminary data.</text>
</comment>
<dbReference type="GO" id="GO:0016787">
    <property type="term" value="F:hydrolase activity"/>
    <property type="evidence" value="ECO:0007669"/>
    <property type="project" value="UniProtKB-KW"/>
</dbReference>
<gene>
    <name evidence="9" type="ORF">GOARA_064_00150</name>
</gene>
<reference evidence="9 10" key="1">
    <citation type="submission" date="2011-11" db="EMBL/GenBank/DDBJ databases">
        <title>Whole genome shotgun sequence of Gordonia araii NBRC 100433.</title>
        <authorList>
            <person name="Yoshida Y."/>
            <person name="Hosoyama A."/>
            <person name="Tsuchikane K."/>
            <person name="Katsumata H."/>
            <person name="Yamazaki S."/>
            <person name="Fujita N."/>
        </authorList>
    </citation>
    <scope>NUCLEOTIDE SEQUENCE [LARGE SCALE GENOMIC DNA]</scope>
    <source>
        <strain evidence="9 10">NBRC 100433</strain>
    </source>
</reference>
<keyword evidence="2" id="KW-1277">Toxin-antitoxin system</keyword>
<evidence type="ECO:0000313" key="10">
    <source>
        <dbReference type="Proteomes" id="UP000035088"/>
    </source>
</evidence>
<protein>
    <recommendedName>
        <fullName evidence="8">PIN domain-containing protein</fullName>
    </recommendedName>
</protein>
<evidence type="ECO:0000259" key="8">
    <source>
        <dbReference type="Pfam" id="PF01850"/>
    </source>
</evidence>
<dbReference type="InterPro" id="IPR029060">
    <property type="entry name" value="PIN-like_dom_sf"/>
</dbReference>
<keyword evidence="4" id="KW-0479">Metal-binding</keyword>
<evidence type="ECO:0000256" key="3">
    <source>
        <dbReference type="ARBA" id="ARBA00022722"/>
    </source>
</evidence>
<evidence type="ECO:0000256" key="1">
    <source>
        <dbReference type="ARBA" id="ARBA00001946"/>
    </source>
</evidence>
<evidence type="ECO:0000256" key="5">
    <source>
        <dbReference type="ARBA" id="ARBA00022801"/>
    </source>
</evidence>
<dbReference type="EMBL" id="BAEE01000064">
    <property type="protein sequence ID" value="GAB11013.1"/>
    <property type="molecule type" value="Genomic_DNA"/>
</dbReference>
<sequence>MSEESNSRGMLDTSTVILLGRLSDPDNLPDESVISAITLAELSVGPNVASTDSERSARQQHLQQAEADFDVVPFDAESARAFGAVAASLRAAGRKPAARAYDALIAATAISHGLSLYTCSPGDFAGIPQLQVRPVPHPDSVGGGGDGD</sequence>
<keyword evidence="3" id="KW-0540">Nuclease</keyword>
<dbReference type="GO" id="GO:0046872">
    <property type="term" value="F:metal ion binding"/>
    <property type="evidence" value="ECO:0007669"/>
    <property type="project" value="UniProtKB-KW"/>
</dbReference>
<comment type="cofactor">
    <cofactor evidence="1">
        <name>Mg(2+)</name>
        <dbReference type="ChEBI" id="CHEBI:18420"/>
    </cofactor>
</comment>
<dbReference type="PANTHER" id="PTHR33653:SF1">
    <property type="entry name" value="RIBONUCLEASE VAPC2"/>
    <property type="match status" value="1"/>
</dbReference>
<name>G7H588_9ACTN</name>
<keyword evidence="5" id="KW-0378">Hydrolase</keyword>
<dbReference type="Gene3D" id="3.40.50.1010">
    <property type="entry name" value="5'-nuclease"/>
    <property type="match status" value="1"/>
</dbReference>
<evidence type="ECO:0000256" key="6">
    <source>
        <dbReference type="ARBA" id="ARBA00022842"/>
    </source>
</evidence>
<organism evidence="9 10">
    <name type="scientific">Gordonia araii NBRC 100433</name>
    <dbReference type="NCBI Taxonomy" id="1073574"/>
    <lineage>
        <taxon>Bacteria</taxon>
        <taxon>Bacillati</taxon>
        <taxon>Actinomycetota</taxon>
        <taxon>Actinomycetes</taxon>
        <taxon>Mycobacteriales</taxon>
        <taxon>Gordoniaceae</taxon>
        <taxon>Gordonia</taxon>
    </lineage>
</organism>
<dbReference type="RefSeq" id="WP_007323088.1">
    <property type="nucleotide sequence ID" value="NZ_BAEE01000064.1"/>
</dbReference>
<evidence type="ECO:0000313" key="9">
    <source>
        <dbReference type="EMBL" id="GAB11013.1"/>
    </source>
</evidence>
<dbReference type="InterPro" id="IPR002716">
    <property type="entry name" value="PIN_dom"/>
</dbReference>
<evidence type="ECO:0000256" key="4">
    <source>
        <dbReference type="ARBA" id="ARBA00022723"/>
    </source>
</evidence>
<feature type="domain" description="PIN" evidence="8">
    <location>
        <begin position="30"/>
        <end position="116"/>
    </location>
</feature>
<comment type="similarity">
    <text evidence="7">Belongs to the PINc/VapC protein family.</text>
</comment>
<accession>G7H588</accession>
<keyword evidence="6" id="KW-0460">Magnesium</keyword>